<evidence type="ECO:0000256" key="1">
    <source>
        <dbReference type="ARBA" id="ARBA00004651"/>
    </source>
</evidence>
<dbReference type="GO" id="GO:0005886">
    <property type="term" value="C:plasma membrane"/>
    <property type="evidence" value="ECO:0007669"/>
    <property type="project" value="UniProtKB-SubCell"/>
</dbReference>
<dbReference type="EMBL" id="FNCS01000009">
    <property type="protein sequence ID" value="SDG81937.1"/>
    <property type="molecule type" value="Genomic_DNA"/>
</dbReference>
<dbReference type="Gene3D" id="3.40.1710.10">
    <property type="entry name" value="abc type-2 transporter like domain"/>
    <property type="match status" value="1"/>
</dbReference>
<dbReference type="OrthoDB" id="9784671at2"/>
<name>A0A1G7XCY6_9HYPH</name>
<sequence length="401" mass="43140">MLAAEKAVRPGVMRVAQRELCRIARRPALSFFVLALPLLVFLMLASIFRAGVPAGLPVAVLDLDRSALSRQIVQAVDAMPEVAVAHRPLDLSEARHLVLSGQAYGVVLLPAELERDVRAGRRPEVVLFYNNQFMTPGSAVARSMQTALANVNAGIAVSMRVAQGEPDHQAIQAVNPIPVQQSPLFNPTLDYVHFLLAALMPAALQIFICAATAYTVALEQLRPGRLRAMTRLGGGLMPAMLGKLLPYTVIFATVLALGDALLLFVYDMPFNGSMPVYLTGSLLFIIAYQMIGVVFGLAASSISLALGAAGIFTAPAFGFIGVSFPRLAMHGFATFWSVLMPLTWYMDLRVDQMLRGVPVDISLASLGALGWSALAYAVLAALLLVIRRPRDASREMKEASV</sequence>
<protein>
    <submittedName>
        <fullName evidence="8">ABC-2 type transport system permease protein</fullName>
    </submittedName>
</protein>
<dbReference type="InterPro" id="IPR013525">
    <property type="entry name" value="ABC2_TM"/>
</dbReference>
<evidence type="ECO:0000256" key="6">
    <source>
        <dbReference type="SAM" id="Phobius"/>
    </source>
</evidence>
<evidence type="ECO:0000256" key="3">
    <source>
        <dbReference type="ARBA" id="ARBA00022692"/>
    </source>
</evidence>
<dbReference type="InterPro" id="IPR051449">
    <property type="entry name" value="ABC-2_transporter_component"/>
</dbReference>
<feature type="transmembrane region" description="Helical" evidence="6">
    <location>
        <begin position="366"/>
        <end position="386"/>
    </location>
</feature>
<evidence type="ECO:0000313" key="9">
    <source>
        <dbReference type="Proteomes" id="UP000199495"/>
    </source>
</evidence>
<gene>
    <name evidence="8" type="ORF">SAMN04487974_10929</name>
</gene>
<feature type="domain" description="ABC-2 type transporter transmembrane" evidence="7">
    <location>
        <begin position="31"/>
        <end position="382"/>
    </location>
</feature>
<keyword evidence="4 6" id="KW-1133">Transmembrane helix</keyword>
<dbReference type="PANTHER" id="PTHR30294:SF47">
    <property type="entry name" value="INNER MEMBRANE TRANSPORT PERMEASE YHHJ"/>
    <property type="match status" value="1"/>
</dbReference>
<reference evidence="8 9" key="1">
    <citation type="submission" date="2016-10" db="EMBL/GenBank/DDBJ databases">
        <authorList>
            <person name="de Groot N.N."/>
        </authorList>
    </citation>
    <scope>NUCLEOTIDE SEQUENCE [LARGE SCALE GENOMIC DNA]</scope>
    <source>
        <strain evidence="8 9">CGMCC 1.10267</strain>
    </source>
</reference>
<feature type="transmembrane region" description="Helical" evidence="6">
    <location>
        <begin position="286"/>
        <end position="315"/>
    </location>
</feature>
<feature type="transmembrane region" description="Helical" evidence="6">
    <location>
        <begin position="28"/>
        <end position="48"/>
    </location>
</feature>
<keyword evidence="9" id="KW-1185">Reference proteome</keyword>
<dbReference type="PANTHER" id="PTHR30294">
    <property type="entry name" value="MEMBRANE COMPONENT OF ABC TRANSPORTER YHHJ-RELATED"/>
    <property type="match status" value="1"/>
</dbReference>
<dbReference type="RefSeq" id="WP_084486783.1">
    <property type="nucleotide sequence ID" value="NZ_FNCS01000009.1"/>
</dbReference>
<evidence type="ECO:0000259" key="7">
    <source>
        <dbReference type="Pfam" id="PF12698"/>
    </source>
</evidence>
<keyword evidence="2" id="KW-1003">Cell membrane</keyword>
<keyword evidence="3 6" id="KW-0812">Transmembrane</keyword>
<keyword evidence="5 6" id="KW-0472">Membrane</keyword>
<feature type="transmembrane region" description="Helical" evidence="6">
    <location>
        <begin position="191"/>
        <end position="217"/>
    </location>
</feature>
<dbReference type="Proteomes" id="UP000199495">
    <property type="component" value="Unassembled WGS sequence"/>
</dbReference>
<organism evidence="8 9">
    <name type="scientific">Pelagibacterium luteolum</name>
    <dbReference type="NCBI Taxonomy" id="440168"/>
    <lineage>
        <taxon>Bacteria</taxon>
        <taxon>Pseudomonadati</taxon>
        <taxon>Pseudomonadota</taxon>
        <taxon>Alphaproteobacteria</taxon>
        <taxon>Hyphomicrobiales</taxon>
        <taxon>Devosiaceae</taxon>
        <taxon>Pelagibacterium</taxon>
    </lineage>
</organism>
<dbReference type="Pfam" id="PF12698">
    <property type="entry name" value="ABC2_membrane_3"/>
    <property type="match status" value="1"/>
</dbReference>
<dbReference type="GO" id="GO:0140359">
    <property type="term" value="F:ABC-type transporter activity"/>
    <property type="evidence" value="ECO:0007669"/>
    <property type="project" value="InterPro"/>
</dbReference>
<comment type="subcellular location">
    <subcellularLocation>
        <location evidence="1">Cell membrane</location>
        <topology evidence="1">Multi-pass membrane protein</topology>
    </subcellularLocation>
</comment>
<evidence type="ECO:0000256" key="4">
    <source>
        <dbReference type="ARBA" id="ARBA00022989"/>
    </source>
</evidence>
<evidence type="ECO:0000256" key="5">
    <source>
        <dbReference type="ARBA" id="ARBA00023136"/>
    </source>
</evidence>
<feature type="transmembrane region" description="Helical" evidence="6">
    <location>
        <begin position="244"/>
        <end position="266"/>
    </location>
</feature>
<proteinExistence type="predicted"/>
<dbReference type="STRING" id="440168.SAMN04487974_10929"/>
<dbReference type="AlphaFoldDB" id="A0A1G7XCY6"/>
<evidence type="ECO:0000313" key="8">
    <source>
        <dbReference type="EMBL" id="SDG81937.1"/>
    </source>
</evidence>
<accession>A0A1G7XCY6</accession>
<evidence type="ECO:0000256" key="2">
    <source>
        <dbReference type="ARBA" id="ARBA00022475"/>
    </source>
</evidence>